<comment type="caution">
    <text evidence="2">The sequence shown here is derived from an EMBL/GenBank/DDBJ whole genome shotgun (WGS) entry which is preliminary data.</text>
</comment>
<keyword evidence="3" id="KW-1185">Reference proteome</keyword>
<dbReference type="PROSITE" id="PS51257">
    <property type="entry name" value="PROKAR_LIPOPROTEIN"/>
    <property type="match status" value="1"/>
</dbReference>
<proteinExistence type="predicted"/>
<evidence type="ECO:0008006" key="4">
    <source>
        <dbReference type="Google" id="ProtNLM"/>
    </source>
</evidence>
<evidence type="ECO:0000313" key="3">
    <source>
        <dbReference type="Proteomes" id="UP000587367"/>
    </source>
</evidence>
<dbReference type="RefSeq" id="WP_184559418.1">
    <property type="nucleotide sequence ID" value="NZ_JACHKS010000003.1"/>
</dbReference>
<accession>A0ABR6Q4L5</accession>
<dbReference type="Proteomes" id="UP000587367">
    <property type="component" value="Unassembled WGS sequence"/>
</dbReference>
<feature type="chain" id="PRO_5046191628" description="Lipoprotein" evidence="1">
    <location>
        <begin position="21"/>
        <end position="243"/>
    </location>
</feature>
<protein>
    <recommendedName>
        <fullName evidence="4">Lipoprotein</fullName>
    </recommendedName>
</protein>
<evidence type="ECO:0000256" key="1">
    <source>
        <dbReference type="SAM" id="SignalP"/>
    </source>
</evidence>
<gene>
    <name evidence="2" type="ORF">HNP24_003868</name>
</gene>
<feature type="signal peptide" evidence="1">
    <location>
        <begin position="1"/>
        <end position="20"/>
    </location>
</feature>
<reference evidence="2 3" key="1">
    <citation type="submission" date="2020-08" db="EMBL/GenBank/DDBJ databases">
        <title>Functional genomics of gut bacteria from endangered species of beetles.</title>
        <authorList>
            <person name="Carlos-Shanley C."/>
        </authorList>
    </citation>
    <scope>NUCLEOTIDE SEQUENCE [LARGE SCALE GENOMIC DNA]</scope>
    <source>
        <strain evidence="2 3">S00068</strain>
    </source>
</reference>
<dbReference type="EMBL" id="JACHKS010000003">
    <property type="protein sequence ID" value="MBB6332865.1"/>
    <property type="molecule type" value="Genomic_DNA"/>
</dbReference>
<evidence type="ECO:0000313" key="2">
    <source>
        <dbReference type="EMBL" id="MBB6332865.1"/>
    </source>
</evidence>
<sequence>MKNFFLLLSIMLFFSCNSQGKITLRQMNENLLKDKNSITYRDPKTIKMLTETYKVFRLLGVKSCDIDPDKKYSQIYIEDGFHDEQGFYNGIFIINNKNICEVTTSPYKLHQDSLSYRKVKEKDISYGEMVFYTKKLSIEDFKTKYHDEYFRYELVRQNKVNAFEKCLAIDQYTPKSIVYARNHYFTGKKIQTYNLPIKYSDIKNGIEELPYFKENKKKEFTECINELNILKIQNSSIKTSSFQ</sequence>
<keyword evidence="1" id="KW-0732">Signal</keyword>
<name>A0ABR6Q4L5_9FLAO</name>
<organism evidence="2 3">
    <name type="scientific">Chryseobacterium sediminis</name>
    <dbReference type="NCBI Taxonomy" id="1679494"/>
    <lineage>
        <taxon>Bacteria</taxon>
        <taxon>Pseudomonadati</taxon>
        <taxon>Bacteroidota</taxon>
        <taxon>Flavobacteriia</taxon>
        <taxon>Flavobacteriales</taxon>
        <taxon>Weeksellaceae</taxon>
        <taxon>Chryseobacterium group</taxon>
        <taxon>Chryseobacterium</taxon>
    </lineage>
</organism>